<name>A0A5A7NY14_STRAF</name>
<keyword evidence="3" id="KW-1185">Reference proteome</keyword>
<organism evidence="2 3">
    <name type="scientific">Striga asiatica</name>
    <name type="common">Asiatic witchweed</name>
    <name type="synonym">Buchnera asiatica</name>
    <dbReference type="NCBI Taxonomy" id="4170"/>
    <lineage>
        <taxon>Eukaryota</taxon>
        <taxon>Viridiplantae</taxon>
        <taxon>Streptophyta</taxon>
        <taxon>Embryophyta</taxon>
        <taxon>Tracheophyta</taxon>
        <taxon>Spermatophyta</taxon>
        <taxon>Magnoliopsida</taxon>
        <taxon>eudicotyledons</taxon>
        <taxon>Gunneridae</taxon>
        <taxon>Pentapetalae</taxon>
        <taxon>asterids</taxon>
        <taxon>lamiids</taxon>
        <taxon>Lamiales</taxon>
        <taxon>Orobanchaceae</taxon>
        <taxon>Buchnereae</taxon>
        <taxon>Striga</taxon>
    </lineage>
</organism>
<evidence type="ECO:0000313" key="2">
    <source>
        <dbReference type="EMBL" id="GER25413.1"/>
    </source>
</evidence>
<gene>
    <name evidence="2" type="ORF">STAS_00987</name>
</gene>
<evidence type="ECO:0000256" key="1">
    <source>
        <dbReference type="SAM" id="MobiDB-lite"/>
    </source>
</evidence>
<reference evidence="3" key="1">
    <citation type="journal article" date="2019" name="Curr. Biol.">
        <title>Genome Sequence of Striga asiatica Provides Insight into the Evolution of Plant Parasitism.</title>
        <authorList>
            <person name="Yoshida S."/>
            <person name="Kim S."/>
            <person name="Wafula E.K."/>
            <person name="Tanskanen J."/>
            <person name="Kim Y.M."/>
            <person name="Honaas L."/>
            <person name="Yang Z."/>
            <person name="Spallek T."/>
            <person name="Conn C.E."/>
            <person name="Ichihashi Y."/>
            <person name="Cheong K."/>
            <person name="Cui S."/>
            <person name="Der J.P."/>
            <person name="Gundlach H."/>
            <person name="Jiao Y."/>
            <person name="Hori C."/>
            <person name="Ishida J.K."/>
            <person name="Kasahara H."/>
            <person name="Kiba T."/>
            <person name="Kim M.S."/>
            <person name="Koo N."/>
            <person name="Laohavisit A."/>
            <person name="Lee Y.H."/>
            <person name="Lumba S."/>
            <person name="McCourt P."/>
            <person name="Mortimer J.C."/>
            <person name="Mutuku J.M."/>
            <person name="Nomura T."/>
            <person name="Sasaki-Sekimoto Y."/>
            <person name="Seto Y."/>
            <person name="Wang Y."/>
            <person name="Wakatake T."/>
            <person name="Sakakibara H."/>
            <person name="Demura T."/>
            <person name="Yamaguchi S."/>
            <person name="Yoneyama K."/>
            <person name="Manabe R.I."/>
            <person name="Nelson D.C."/>
            <person name="Schulman A.H."/>
            <person name="Timko M.P."/>
            <person name="dePamphilis C.W."/>
            <person name="Choi D."/>
            <person name="Shirasu K."/>
        </authorList>
    </citation>
    <scope>NUCLEOTIDE SEQUENCE [LARGE SCALE GENOMIC DNA]</scope>
    <source>
        <strain evidence="3">cv. UVA1</strain>
    </source>
</reference>
<accession>A0A5A7NY14</accession>
<feature type="compositionally biased region" description="Basic residues" evidence="1">
    <location>
        <begin position="28"/>
        <end position="50"/>
    </location>
</feature>
<evidence type="ECO:0000313" key="3">
    <source>
        <dbReference type="Proteomes" id="UP000325081"/>
    </source>
</evidence>
<comment type="caution">
    <text evidence="2">The sequence shown here is derived from an EMBL/GenBank/DDBJ whole genome shotgun (WGS) entry which is preliminary data.</text>
</comment>
<protein>
    <submittedName>
        <fullName evidence="2">Transcription activator BRG1</fullName>
    </submittedName>
</protein>
<feature type="region of interest" description="Disordered" evidence="1">
    <location>
        <begin position="1"/>
        <end position="89"/>
    </location>
</feature>
<dbReference type="Proteomes" id="UP000325081">
    <property type="component" value="Unassembled WGS sequence"/>
</dbReference>
<proteinExistence type="predicted"/>
<sequence length="204" mass="21673">MMLAIYSTFPDPLTRPGSSPTRRLTSFPRRRAQSGARFHRPRINARHWRLRPPAGALTGVSSPSVPGSGPVSGSSASGGGVGPPDRRSADGPLPFHLAAKWRVPPPRRRHLPDLTPALFFSLLRRICADALALAEGAADLGADILGQVVAAADERRVRLPDAVVGVLAGIYGRKRPVSNKWALEVAMSSVGPARRGFGDGADLR</sequence>
<dbReference type="AlphaFoldDB" id="A0A5A7NY14"/>
<dbReference type="EMBL" id="BKCP01000003">
    <property type="protein sequence ID" value="GER25413.1"/>
    <property type="molecule type" value="Genomic_DNA"/>
</dbReference>
<feature type="compositionally biased region" description="Low complexity" evidence="1">
    <location>
        <begin position="59"/>
        <end position="75"/>
    </location>
</feature>